<protein>
    <recommendedName>
        <fullName evidence="4">CDP-glycerol:poly(Glycerophosphate) glycerophosphotransferase</fullName>
    </recommendedName>
</protein>
<evidence type="ECO:0008006" key="4">
    <source>
        <dbReference type="Google" id="ProtNLM"/>
    </source>
</evidence>
<organism evidence="2 3">
    <name type="scientific">Treponema ruminis</name>
    <dbReference type="NCBI Taxonomy" id="744515"/>
    <lineage>
        <taxon>Bacteria</taxon>
        <taxon>Pseudomonadati</taxon>
        <taxon>Spirochaetota</taxon>
        <taxon>Spirochaetia</taxon>
        <taxon>Spirochaetales</taxon>
        <taxon>Treponemataceae</taxon>
        <taxon>Treponema</taxon>
    </lineage>
</organism>
<dbReference type="Pfam" id="PF04464">
    <property type="entry name" value="Glyphos_transf"/>
    <property type="match status" value="1"/>
</dbReference>
<evidence type="ECO:0000313" key="2">
    <source>
        <dbReference type="EMBL" id="MBB5225277.1"/>
    </source>
</evidence>
<dbReference type="Proteomes" id="UP000518887">
    <property type="component" value="Unassembled WGS sequence"/>
</dbReference>
<dbReference type="Gene3D" id="3.40.50.12580">
    <property type="match status" value="1"/>
</dbReference>
<sequence>MNTILPLYIDPGTGSMLFSILIGAAATLFFLGKAALLKLKVFFSGKKDGGAQLDSSYKPYVVYNEGNQYWNTFKPVCDEFEARKITLTYYTSSKTDPVFEQNYQFVKPEFIGEGNAAFAKLNMLSAGFVLMTTPGLQVYQLKRSKRVAHYSHVLHMPNDATTYRLFGLDFFDSVLLTGDYQKTDIRFLENQRGIPEKDLVTVGCPYLDVYKENIASIPGEENHPFTVLVSPSWGDVGILKKYGEKLLDPLSKTGWRIIVRPHPQSKKSEADMLERLTERYKDNQNIVWDYERQNIFSLKKADIMISDFSGIIFDYTFLCDKPVMYVNAGMDLRPYDAYDLGDKELWQYSVLRTFGTELKEEQFENIKEVIQTMRDSKELEKARHEAKATAWMHEGEAGKRIADYMIQTLENLSKKEEKTA</sequence>
<name>A0A7W8G7H7_9SPIR</name>
<evidence type="ECO:0000256" key="1">
    <source>
        <dbReference type="SAM" id="Phobius"/>
    </source>
</evidence>
<comment type="caution">
    <text evidence="2">The sequence shown here is derived from an EMBL/GenBank/DDBJ whole genome shotgun (WGS) entry which is preliminary data.</text>
</comment>
<dbReference type="GO" id="GO:0047355">
    <property type="term" value="F:CDP-glycerol glycerophosphotransferase activity"/>
    <property type="evidence" value="ECO:0007669"/>
    <property type="project" value="InterPro"/>
</dbReference>
<keyword evidence="1" id="KW-0472">Membrane</keyword>
<dbReference type="EMBL" id="JACHFQ010000002">
    <property type="protein sequence ID" value="MBB5225277.1"/>
    <property type="molecule type" value="Genomic_DNA"/>
</dbReference>
<reference evidence="2 3" key="1">
    <citation type="submission" date="2020-08" db="EMBL/GenBank/DDBJ databases">
        <title>Genomic Encyclopedia of Type Strains, Phase IV (KMG-IV): sequencing the most valuable type-strain genomes for metagenomic binning, comparative biology and taxonomic classification.</title>
        <authorList>
            <person name="Goeker M."/>
        </authorList>
    </citation>
    <scope>NUCLEOTIDE SEQUENCE [LARGE SCALE GENOMIC DNA]</scope>
    <source>
        <strain evidence="2 3">DSM 103462</strain>
    </source>
</reference>
<proteinExistence type="predicted"/>
<dbReference type="RefSeq" id="WP_184657401.1">
    <property type="nucleotide sequence ID" value="NZ_CP031518.1"/>
</dbReference>
<dbReference type="InterPro" id="IPR007554">
    <property type="entry name" value="Glycerophosphate_synth"/>
</dbReference>
<dbReference type="SUPFAM" id="SSF53756">
    <property type="entry name" value="UDP-Glycosyltransferase/glycogen phosphorylase"/>
    <property type="match status" value="1"/>
</dbReference>
<dbReference type="InterPro" id="IPR043148">
    <property type="entry name" value="TagF_C"/>
</dbReference>
<gene>
    <name evidence="2" type="ORF">HNP76_000621</name>
</gene>
<feature type="transmembrane region" description="Helical" evidence="1">
    <location>
        <begin position="16"/>
        <end position="37"/>
    </location>
</feature>
<keyword evidence="3" id="KW-1185">Reference proteome</keyword>
<keyword evidence="1" id="KW-1133">Transmembrane helix</keyword>
<dbReference type="GO" id="GO:0016020">
    <property type="term" value="C:membrane"/>
    <property type="evidence" value="ECO:0007669"/>
    <property type="project" value="InterPro"/>
</dbReference>
<accession>A0A7W8G7H7</accession>
<evidence type="ECO:0000313" key="3">
    <source>
        <dbReference type="Proteomes" id="UP000518887"/>
    </source>
</evidence>
<keyword evidence="1" id="KW-0812">Transmembrane</keyword>
<dbReference type="AlphaFoldDB" id="A0A7W8G7H7"/>